<evidence type="ECO:0000313" key="3">
    <source>
        <dbReference type="Proteomes" id="UP000017836"/>
    </source>
</evidence>
<keyword evidence="1" id="KW-0472">Membrane</keyword>
<evidence type="ECO:0000256" key="1">
    <source>
        <dbReference type="SAM" id="Phobius"/>
    </source>
</evidence>
<dbReference type="Proteomes" id="UP000017836">
    <property type="component" value="Unassembled WGS sequence"/>
</dbReference>
<name>W1PT04_AMBTC</name>
<keyword evidence="1" id="KW-1133">Transmembrane helix</keyword>
<evidence type="ECO:0000313" key="2">
    <source>
        <dbReference type="EMBL" id="ERN10410.1"/>
    </source>
</evidence>
<keyword evidence="3" id="KW-1185">Reference proteome</keyword>
<proteinExistence type="predicted"/>
<dbReference type="HOGENOM" id="CLU_1987271_0_0_1"/>
<accession>W1PT04</accession>
<dbReference type="Gramene" id="ERN10410">
    <property type="protein sequence ID" value="ERN10410"/>
    <property type="gene ID" value="AMTR_s00026p00179120"/>
</dbReference>
<reference evidence="3" key="1">
    <citation type="journal article" date="2013" name="Science">
        <title>The Amborella genome and the evolution of flowering plants.</title>
        <authorList>
            <consortium name="Amborella Genome Project"/>
        </authorList>
    </citation>
    <scope>NUCLEOTIDE SEQUENCE [LARGE SCALE GENOMIC DNA]</scope>
</reference>
<keyword evidence="1" id="KW-0812">Transmembrane</keyword>
<sequence length="126" mass="13850">ALKPFFVVKAVSGSFVCHWSWFLLLSALVFLGLQRSSSIISQALLVVLGKMYHLRHRLHAHRIRSSPRPSFNPLGVDPLAIIVVEENDVHQILNEGVVTMDHATGVGFDTPMLEDGPQDLAVVAAE</sequence>
<dbReference type="EMBL" id="KI392852">
    <property type="protein sequence ID" value="ERN10410.1"/>
    <property type="molecule type" value="Genomic_DNA"/>
</dbReference>
<feature type="non-terminal residue" evidence="2">
    <location>
        <position position="1"/>
    </location>
</feature>
<dbReference type="AlphaFoldDB" id="W1PT04"/>
<organism evidence="2 3">
    <name type="scientific">Amborella trichopoda</name>
    <dbReference type="NCBI Taxonomy" id="13333"/>
    <lineage>
        <taxon>Eukaryota</taxon>
        <taxon>Viridiplantae</taxon>
        <taxon>Streptophyta</taxon>
        <taxon>Embryophyta</taxon>
        <taxon>Tracheophyta</taxon>
        <taxon>Spermatophyta</taxon>
        <taxon>Magnoliopsida</taxon>
        <taxon>Amborellales</taxon>
        <taxon>Amborellaceae</taxon>
        <taxon>Amborella</taxon>
    </lineage>
</organism>
<feature type="transmembrane region" description="Helical" evidence="1">
    <location>
        <begin position="20"/>
        <end position="48"/>
    </location>
</feature>
<gene>
    <name evidence="2" type="ORF">AMTR_s00026p00179120</name>
</gene>
<protein>
    <submittedName>
        <fullName evidence="2">Uncharacterized protein</fullName>
    </submittedName>
</protein>